<sequence length="140" mass="14872">MSGISGLPAMTYYSASKFAVEGFSEALSKELKPEWNIKIGIIAFGNFKTNVVQALIDLNLPSLPAYEGGVVTDMRSAFHPEGGNSPVAAAREMYRIANDPASPSRVRLLLGADTIGFAKGQIKQLQADTDVSEPLAATLV</sequence>
<reference evidence="3 4" key="1">
    <citation type="submission" date="2014-06" db="EMBL/GenBank/DDBJ databases">
        <title>Evolutionary Origins and Diversification of the Mycorrhizal Mutualists.</title>
        <authorList>
            <consortium name="DOE Joint Genome Institute"/>
            <consortium name="Mycorrhizal Genomics Consortium"/>
            <person name="Kohler A."/>
            <person name="Kuo A."/>
            <person name="Nagy L.G."/>
            <person name="Floudas D."/>
            <person name="Copeland A."/>
            <person name="Barry K.W."/>
            <person name="Cichocki N."/>
            <person name="Veneault-Fourrey C."/>
            <person name="LaButti K."/>
            <person name="Lindquist E.A."/>
            <person name="Lipzen A."/>
            <person name="Lundell T."/>
            <person name="Morin E."/>
            <person name="Murat C."/>
            <person name="Riley R."/>
            <person name="Ohm R."/>
            <person name="Sun H."/>
            <person name="Tunlid A."/>
            <person name="Henrissat B."/>
            <person name="Grigoriev I.V."/>
            <person name="Hibbett D.S."/>
            <person name="Martin F."/>
        </authorList>
    </citation>
    <scope>NUCLEOTIDE SEQUENCE [LARGE SCALE GENOMIC DNA]</scope>
    <source>
        <strain evidence="3 4">SS14</strain>
    </source>
</reference>
<dbReference type="Gene3D" id="3.40.50.720">
    <property type="entry name" value="NAD(P)-binding Rossmann-like Domain"/>
    <property type="match status" value="1"/>
</dbReference>
<keyword evidence="4" id="KW-1185">Reference proteome</keyword>
<gene>
    <name evidence="3" type="ORF">M422DRAFT_275817</name>
</gene>
<evidence type="ECO:0000313" key="3">
    <source>
        <dbReference type="EMBL" id="KIJ23575.1"/>
    </source>
</evidence>
<organism evidence="3 4">
    <name type="scientific">Sphaerobolus stellatus (strain SS14)</name>
    <dbReference type="NCBI Taxonomy" id="990650"/>
    <lineage>
        <taxon>Eukaryota</taxon>
        <taxon>Fungi</taxon>
        <taxon>Dikarya</taxon>
        <taxon>Basidiomycota</taxon>
        <taxon>Agaricomycotina</taxon>
        <taxon>Agaricomycetes</taxon>
        <taxon>Phallomycetidae</taxon>
        <taxon>Geastrales</taxon>
        <taxon>Sphaerobolaceae</taxon>
        <taxon>Sphaerobolus</taxon>
    </lineage>
</organism>
<dbReference type="PANTHER" id="PTHR43976">
    <property type="entry name" value="SHORT CHAIN DEHYDROGENASE"/>
    <property type="match status" value="1"/>
</dbReference>
<dbReference type="InterPro" id="IPR036291">
    <property type="entry name" value="NAD(P)-bd_dom_sf"/>
</dbReference>
<dbReference type="SUPFAM" id="SSF51735">
    <property type="entry name" value="NAD(P)-binding Rossmann-fold domains"/>
    <property type="match status" value="1"/>
</dbReference>
<comment type="similarity">
    <text evidence="1">Belongs to the short-chain dehydrogenases/reductases (SDR) family.</text>
</comment>
<dbReference type="PANTHER" id="PTHR43976:SF16">
    <property type="entry name" value="SHORT-CHAIN DEHYDROGENASE_REDUCTASE FAMILY PROTEIN"/>
    <property type="match status" value="1"/>
</dbReference>
<dbReference type="EMBL" id="KN837634">
    <property type="protein sequence ID" value="KIJ23575.1"/>
    <property type="molecule type" value="Genomic_DNA"/>
</dbReference>
<dbReference type="GO" id="GO:0016491">
    <property type="term" value="F:oxidoreductase activity"/>
    <property type="evidence" value="ECO:0007669"/>
    <property type="project" value="UniProtKB-KW"/>
</dbReference>
<dbReference type="Pfam" id="PF00106">
    <property type="entry name" value="adh_short"/>
    <property type="match status" value="1"/>
</dbReference>
<name>A0A0C9UEE7_SPHS4</name>
<dbReference type="OrthoDB" id="1274115at2759"/>
<dbReference type="InterPro" id="IPR051911">
    <property type="entry name" value="SDR_oxidoreductase"/>
</dbReference>
<dbReference type="AlphaFoldDB" id="A0A0C9UEE7"/>
<evidence type="ECO:0000313" key="4">
    <source>
        <dbReference type="Proteomes" id="UP000054279"/>
    </source>
</evidence>
<proteinExistence type="inferred from homology"/>
<protein>
    <submittedName>
        <fullName evidence="3">Uncharacterized protein</fullName>
    </submittedName>
</protein>
<keyword evidence="2" id="KW-0560">Oxidoreductase</keyword>
<dbReference type="HOGENOM" id="CLU_127773_0_0_1"/>
<accession>A0A0C9UEE7</accession>
<dbReference type="Proteomes" id="UP000054279">
    <property type="component" value="Unassembled WGS sequence"/>
</dbReference>
<dbReference type="InterPro" id="IPR002347">
    <property type="entry name" value="SDR_fam"/>
</dbReference>
<evidence type="ECO:0000256" key="1">
    <source>
        <dbReference type="ARBA" id="ARBA00006484"/>
    </source>
</evidence>
<evidence type="ECO:0000256" key="2">
    <source>
        <dbReference type="ARBA" id="ARBA00023002"/>
    </source>
</evidence>